<accession>A0A845HNI7</accession>
<keyword evidence="2" id="KW-0732">Signal</keyword>
<dbReference type="Proteomes" id="UP000484875">
    <property type="component" value="Unassembled WGS sequence"/>
</dbReference>
<dbReference type="AlphaFoldDB" id="A0A845HNI7"/>
<evidence type="ECO:0000313" key="4">
    <source>
        <dbReference type="Proteomes" id="UP000484875"/>
    </source>
</evidence>
<feature type="chain" id="PRO_5032834255" description="Copper resistance protein CopB" evidence="2">
    <location>
        <begin position="23"/>
        <end position="108"/>
    </location>
</feature>
<reference evidence="3 4" key="1">
    <citation type="submission" date="2019-12" db="EMBL/GenBank/DDBJ databases">
        <title>Novel species isolated from a subtropical stream in China.</title>
        <authorList>
            <person name="Lu H."/>
        </authorList>
    </citation>
    <scope>NUCLEOTIDE SEQUENCE [LARGE SCALE GENOMIC DNA]</scope>
    <source>
        <strain evidence="3 4">FT107W</strain>
    </source>
</reference>
<organism evidence="3 4">
    <name type="scientific">Duganella vulcania</name>
    <dbReference type="NCBI Taxonomy" id="2692166"/>
    <lineage>
        <taxon>Bacteria</taxon>
        <taxon>Pseudomonadati</taxon>
        <taxon>Pseudomonadota</taxon>
        <taxon>Betaproteobacteria</taxon>
        <taxon>Burkholderiales</taxon>
        <taxon>Oxalobacteraceae</taxon>
        <taxon>Telluria group</taxon>
        <taxon>Duganella</taxon>
    </lineage>
</organism>
<evidence type="ECO:0000256" key="2">
    <source>
        <dbReference type="SAM" id="SignalP"/>
    </source>
</evidence>
<evidence type="ECO:0008006" key="5">
    <source>
        <dbReference type="Google" id="ProtNLM"/>
    </source>
</evidence>
<feature type="signal peptide" evidence="2">
    <location>
        <begin position="1"/>
        <end position="22"/>
    </location>
</feature>
<feature type="compositionally biased region" description="Basic and acidic residues" evidence="1">
    <location>
        <begin position="87"/>
        <end position="98"/>
    </location>
</feature>
<proteinExistence type="predicted"/>
<feature type="compositionally biased region" description="Basic residues" evidence="1">
    <location>
        <begin position="99"/>
        <end position="108"/>
    </location>
</feature>
<protein>
    <recommendedName>
        <fullName evidence="5">Copper resistance protein CopB</fullName>
    </recommendedName>
</protein>
<feature type="region of interest" description="Disordered" evidence="1">
    <location>
        <begin position="84"/>
        <end position="108"/>
    </location>
</feature>
<dbReference type="EMBL" id="WWCV01000024">
    <property type="protein sequence ID" value="MYN18066.1"/>
    <property type="molecule type" value="Genomic_DNA"/>
</dbReference>
<dbReference type="RefSeq" id="WP_161090637.1">
    <property type="nucleotide sequence ID" value="NZ_WWCV01000024.1"/>
</dbReference>
<sequence>MTHTRILMLAAACLPLLASAQATSGAADAGAKVAPPAYRSAFADFRPLEEPAATPDKAWLQANQALAGQSGHSMHMPMQMETMAPADKPKAEAAEDPHKGHHMHMKEK</sequence>
<gene>
    <name evidence="3" type="ORF">GTP81_15000</name>
</gene>
<name>A0A845HNI7_9BURK</name>
<comment type="caution">
    <text evidence="3">The sequence shown here is derived from an EMBL/GenBank/DDBJ whole genome shotgun (WGS) entry which is preliminary data.</text>
</comment>
<keyword evidence="4" id="KW-1185">Reference proteome</keyword>
<evidence type="ECO:0000313" key="3">
    <source>
        <dbReference type="EMBL" id="MYN18066.1"/>
    </source>
</evidence>
<evidence type="ECO:0000256" key="1">
    <source>
        <dbReference type="SAM" id="MobiDB-lite"/>
    </source>
</evidence>